<dbReference type="Proteomes" id="UP001595773">
    <property type="component" value="Unassembled WGS sequence"/>
</dbReference>
<accession>A0ABV8R708</accession>
<comment type="caution">
    <text evidence="1">The sequence shown here is derived from an EMBL/GenBank/DDBJ whole genome shotgun (WGS) entry which is preliminary data.</text>
</comment>
<keyword evidence="2" id="KW-1185">Reference proteome</keyword>
<organism evidence="1 2">
    <name type="scientific">Arthrobacter cryoconiti</name>
    <dbReference type="NCBI Taxonomy" id="748907"/>
    <lineage>
        <taxon>Bacteria</taxon>
        <taxon>Bacillati</taxon>
        <taxon>Actinomycetota</taxon>
        <taxon>Actinomycetes</taxon>
        <taxon>Micrococcales</taxon>
        <taxon>Micrococcaceae</taxon>
        <taxon>Arthrobacter</taxon>
    </lineage>
</organism>
<dbReference type="RefSeq" id="WP_230068317.1">
    <property type="nucleotide sequence ID" value="NZ_BAABLL010000017.1"/>
</dbReference>
<evidence type="ECO:0000313" key="2">
    <source>
        <dbReference type="Proteomes" id="UP001595773"/>
    </source>
</evidence>
<sequence>MRLPRTSITEARTGVESPEALGRGLKASIPGHGTFIVTGDALAMIGVFGGLLHCYQGQGGCRRQGLYFSRTEPKKPIRCQLSAPATSGKDEGIVISVSHELAAKLDGAVLDFGTFNKMQRFVWLTMPAVKGPACTCLRSIGPSAGKRSPCLDEQGIGLCDL</sequence>
<protein>
    <submittedName>
        <fullName evidence="1">Peptidase</fullName>
    </submittedName>
</protein>
<gene>
    <name evidence="1" type="ORF">ACFOW9_16345</name>
</gene>
<name>A0ABV8R708_9MICC</name>
<proteinExistence type="predicted"/>
<evidence type="ECO:0000313" key="1">
    <source>
        <dbReference type="EMBL" id="MFC4267179.1"/>
    </source>
</evidence>
<reference evidence="2" key="1">
    <citation type="journal article" date="2019" name="Int. J. Syst. Evol. Microbiol.">
        <title>The Global Catalogue of Microorganisms (GCM) 10K type strain sequencing project: providing services to taxonomists for standard genome sequencing and annotation.</title>
        <authorList>
            <consortium name="The Broad Institute Genomics Platform"/>
            <consortium name="The Broad Institute Genome Sequencing Center for Infectious Disease"/>
            <person name="Wu L."/>
            <person name="Ma J."/>
        </authorList>
    </citation>
    <scope>NUCLEOTIDE SEQUENCE [LARGE SCALE GENOMIC DNA]</scope>
    <source>
        <strain evidence="2">CGMCC 1.10698</strain>
    </source>
</reference>
<dbReference type="EMBL" id="JBHSCQ010000024">
    <property type="protein sequence ID" value="MFC4267179.1"/>
    <property type="molecule type" value="Genomic_DNA"/>
</dbReference>